<accession>A0A1I7XDU5</accession>
<evidence type="ECO:0000313" key="2">
    <source>
        <dbReference type="WBParaSite" id="Hba_15514"/>
    </source>
</evidence>
<organism evidence="1 2">
    <name type="scientific">Heterorhabditis bacteriophora</name>
    <name type="common">Entomopathogenic nematode worm</name>
    <dbReference type="NCBI Taxonomy" id="37862"/>
    <lineage>
        <taxon>Eukaryota</taxon>
        <taxon>Metazoa</taxon>
        <taxon>Ecdysozoa</taxon>
        <taxon>Nematoda</taxon>
        <taxon>Chromadorea</taxon>
        <taxon>Rhabditida</taxon>
        <taxon>Rhabditina</taxon>
        <taxon>Rhabditomorpha</taxon>
        <taxon>Strongyloidea</taxon>
        <taxon>Heterorhabditidae</taxon>
        <taxon>Heterorhabditis</taxon>
    </lineage>
</organism>
<dbReference type="InterPro" id="IPR027417">
    <property type="entry name" value="P-loop_NTPase"/>
</dbReference>
<reference evidence="2" key="1">
    <citation type="submission" date="2016-11" db="UniProtKB">
        <authorList>
            <consortium name="WormBaseParasite"/>
        </authorList>
    </citation>
    <scope>IDENTIFICATION</scope>
</reference>
<protein>
    <submittedName>
        <fullName evidence="2">AAA domain-containing protein</fullName>
    </submittedName>
</protein>
<sequence length="500" mass="56226">MRPVNAYTTKQTTEYMDCAGYIIEDNFSDDNILRKYGLSRGLSLNESAVIMNGVKNPNEAGSRDLGMNQERHSKFFRFYLALFLHRNNSFLSELPFNVISFTDDEINRERAAYFVMTIKSTVAASNFHTYSCKTKGFNNPHQKIIVLTDLEPMINIVKEFVETKLQMFSYSARALVPTRKKILKHYQNSISTFLDENMAELESKCSTPGLVQLVGSYGSGKTTLLSRLVGRKERNYSFIIARRGMTAAEIQQIILDDIGAKDLDYISTLSKMSHKLLITIDNADLLERSDINAILSSSFHCTTVVLAMRKPMTSIQHRLNIVTIPPISEVQAIKCLQEIIAVYADTANLNKIELSSSQTSKELARKIVKFDTEGVKKSIENVEEGKEESIWTVEKCKIIGSLVRFGVSDEKAKALATLNTVSVCEAELSLLEIEARGHLLIACLCFLTIVDSGLTEPELRYLLAPENKILPAGIKRKFRNLPFGENLTCFSSNILMNNIF</sequence>
<dbReference type="WBParaSite" id="Hba_15514">
    <property type="protein sequence ID" value="Hba_15514"/>
    <property type="gene ID" value="Hba_15514"/>
</dbReference>
<dbReference type="SUPFAM" id="SSF52540">
    <property type="entry name" value="P-loop containing nucleoside triphosphate hydrolases"/>
    <property type="match status" value="1"/>
</dbReference>
<proteinExistence type="predicted"/>
<dbReference type="Proteomes" id="UP000095283">
    <property type="component" value="Unplaced"/>
</dbReference>
<keyword evidence="1" id="KW-1185">Reference proteome</keyword>
<evidence type="ECO:0000313" key="1">
    <source>
        <dbReference type="Proteomes" id="UP000095283"/>
    </source>
</evidence>
<name>A0A1I7XDU5_HETBA</name>
<dbReference type="AlphaFoldDB" id="A0A1I7XDU5"/>